<dbReference type="GeneID" id="2872770"/>
<dbReference type="PANTHER" id="PTHR24351">
    <property type="entry name" value="RIBOSOMAL PROTEIN S6 KINASE"/>
    <property type="match status" value="1"/>
</dbReference>
<feature type="compositionally biased region" description="Polar residues" evidence="7">
    <location>
        <begin position="163"/>
        <end position="172"/>
    </location>
</feature>
<keyword evidence="11" id="KW-1185">Reference proteome</keyword>
<dbReference type="PROSITE" id="PS00108">
    <property type="entry name" value="PROTEIN_KINASE_ST"/>
    <property type="match status" value="1"/>
</dbReference>
<accession>C8V8P7</accession>
<accession>Q5B3A0</accession>
<dbReference type="OrthoDB" id="63267at2759"/>
<dbReference type="InterPro" id="IPR011009">
    <property type="entry name" value="Kinase-like_dom_sf"/>
</dbReference>
<dbReference type="RefSeq" id="XP_662584.1">
    <property type="nucleotide sequence ID" value="XM_657492.2"/>
</dbReference>
<dbReference type="SMART" id="SM00133">
    <property type="entry name" value="S_TK_X"/>
    <property type="match status" value="1"/>
</dbReference>
<dbReference type="SMART" id="SM00220">
    <property type="entry name" value="S_TKc"/>
    <property type="match status" value="1"/>
</dbReference>
<dbReference type="AlphaFoldDB" id="Q5B3A0"/>
<evidence type="ECO:0000256" key="2">
    <source>
        <dbReference type="ARBA" id="ARBA00022553"/>
    </source>
</evidence>
<dbReference type="FunCoup" id="Q5B3A0">
    <property type="interactions" value="111"/>
</dbReference>
<dbReference type="GO" id="GO:0005654">
    <property type="term" value="C:nucleoplasm"/>
    <property type="evidence" value="ECO:0000318"/>
    <property type="project" value="GO_Central"/>
</dbReference>
<evidence type="ECO:0000313" key="10">
    <source>
        <dbReference type="EMBL" id="CBF76350.1"/>
    </source>
</evidence>
<keyword evidence="5 10" id="KW-0418">Kinase</keyword>
<dbReference type="EMBL" id="BN001303">
    <property type="protein sequence ID" value="CBF76350.1"/>
    <property type="molecule type" value="Genomic_DNA"/>
</dbReference>
<keyword evidence="2" id="KW-0597">Phosphoprotein</keyword>
<dbReference type="GO" id="GO:0005524">
    <property type="term" value="F:ATP binding"/>
    <property type="evidence" value="ECO:0007669"/>
    <property type="project" value="UniProtKB-KW"/>
</dbReference>
<dbReference type="Pfam" id="PF00069">
    <property type="entry name" value="Pkinase"/>
    <property type="match status" value="1"/>
</dbReference>
<protein>
    <submittedName>
        <fullName evidence="10">Serine/threonine protein kinase, putative (Eurofung)</fullName>
    </submittedName>
</protein>
<evidence type="ECO:0000256" key="5">
    <source>
        <dbReference type="ARBA" id="ARBA00022777"/>
    </source>
</evidence>
<dbReference type="KEGG" id="ani:ANIA_04980"/>
<evidence type="ECO:0000256" key="1">
    <source>
        <dbReference type="ARBA" id="ARBA00022527"/>
    </source>
</evidence>
<name>Q5B3A0_EMENI</name>
<dbReference type="FunFam" id="1.10.510.10:FF:000048">
    <property type="entry name" value="Protein kinase C"/>
    <property type="match status" value="1"/>
</dbReference>
<evidence type="ECO:0000256" key="3">
    <source>
        <dbReference type="ARBA" id="ARBA00022679"/>
    </source>
</evidence>
<dbReference type="PROSITE" id="PS51285">
    <property type="entry name" value="AGC_KINASE_CTER"/>
    <property type="match status" value="1"/>
</dbReference>
<dbReference type="InterPro" id="IPR045270">
    <property type="entry name" value="STKc_AGC"/>
</dbReference>
<feature type="domain" description="Protein kinase" evidence="8">
    <location>
        <begin position="229"/>
        <end position="490"/>
    </location>
</feature>
<dbReference type="SUPFAM" id="SSF56112">
    <property type="entry name" value="Protein kinase-like (PK-like)"/>
    <property type="match status" value="1"/>
</dbReference>
<keyword evidence="3" id="KW-0808">Transferase</keyword>
<dbReference type="Proteomes" id="UP000000560">
    <property type="component" value="Chromosome III"/>
</dbReference>
<feature type="compositionally biased region" description="Polar residues" evidence="7">
    <location>
        <begin position="102"/>
        <end position="114"/>
    </location>
</feature>
<dbReference type="VEuPathDB" id="FungiDB:AN4980"/>
<evidence type="ECO:0000256" key="7">
    <source>
        <dbReference type="SAM" id="MobiDB-lite"/>
    </source>
</evidence>
<proteinExistence type="predicted"/>
<dbReference type="InterPro" id="IPR008271">
    <property type="entry name" value="Ser/Thr_kinase_AS"/>
</dbReference>
<feature type="region of interest" description="Disordered" evidence="7">
    <location>
        <begin position="548"/>
        <end position="576"/>
    </location>
</feature>
<dbReference type="Gene3D" id="1.10.510.10">
    <property type="entry name" value="Transferase(Phosphotransferase) domain 1"/>
    <property type="match status" value="1"/>
</dbReference>
<dbReference type="GO" id="GO:0005737">
    <property type="term" value="C:cytoplasm"/>
    <property type="evidence" value="ECO:0000318"/>
    <property type="project" value="GO_Central"/>
</dbReference>
<keyword evidence="4" id="KW-0547">Nucleotide-binding</keyword>
<sequence length="607" mass="66612">MSPNTAQDDLSVGDVFSPQADMCHSKIEEECNTVSQQTGFRMSARSPERRPGLFTKSDTNPLTAKGDRRKKKKKQAQIDAGPALSTVRGFTPRGSGDEDSDFSTTSSRATSTQPRPLAGSNGASPMLQPVSGGGISALRLQLESMDLSGNSSRRKAADGLCSATPSNASVYSDSDETEILTSYEVPLDHDYVSADAVAEEKKQDEQSQNDMSTQDVRNQLCRKMTTDDFEPLLCLGKGSFGTVLLVRHALTGKLYAQKQFKKASITVHKKLVEQTKTERAILESVNRHPFVVKLFYAFQDHERLYLVLEYAQGGELFTHLAMERMFDEDAAAFYMAEMVLALEHLHQNVGVIYRDLKPENCLLDREGHLLLTDFGLSKIAVGDDDRCNSSLGTIEYMAPEVIQGKPYGKACDWWSLGALGYDLLTGSPPFKANNHAKLQEKILKQKLVLPYYLGPDAKDLLTRLLRKEPSKRLGYHMPKDLQTIKSHRFFRKIDWRALESRSLTPPIVPVVTDPALAENFSTDFTALPLSPVEGPSFFSEHYAAQHRGSGVRSDSHSGMSTGMGVPTSHDGAEHDSNPFGGFSFVAPSSLLDHAVGGSGASPMTAGY</sequence>
<dbReference type="Gene3D" id="3.30.200.20">
    <property type="entry name" value="Phosphorylase Kinase, domain 1"/>
    <property type="match status" value="1"/>
</dbReference>
<reference evidence="11" key="2">
    <citation type="journal article" date="2009" name="Fungal Genet. Biol.">
        <title>The 2008 update of the Aspergillus nidulans genome annotation: a community effort.</title>
        <authorList>
            <person name="Wortman J.R."/>
            <person name="Gilsenan J.M."/>
            <person name="Joardar V."/>
            <person name="Deegan J."/>
            <person name="Clutterbuck J."/>
            <person name="Andersen M.R."/>
            <person name="Archer D."/>
            <person name="Bencina M."/>
            <person name="Braus G."/>
            <person name="Coutinho P."/>
            <person name="von Dohren H."/>
            <person name="Doonan J."/>
            <person name="Driessen A.J."/>
            <person name="Durek P."/>
            <person name="Espeso E."/>
            <person name="Fekete E."/>
            <person name="Flipphi M."/>
            <person name="Estrada C.G."/>
            <person name="Geysens S."/>
            <person name="Goldman G."/>
            <person name="de Groot P.W."/>
            <person name="Hansen K."/>
            <person name="Harris S.D."/>
            <person name="Heinekamp T."/>
            <person name="Helmstaedt K."/>
            <person name="Henrissat B."/>
            <person name="Hofmann G."/>
            <person name="Homan T."/>
            <person name="Horio T."/>
            <person name="Horiuchi H."/>
            <person name="James S."/>
            <person name="Jones M."/>
            <person name="Karaffa L."/>
            <person name="Karanyi Z."/>
            <person name="Kato M."/>
            <person name="Keller N."/>
            <person name="Kelly D.E."/>
            <person name="Kiel J.A."/>
            <person name="Kim J.M."/>
            <person name="van der Klei I.J."/>
            <person name="Klis F.M."/>
            <person name="Kovalchuk A."/>
            <person name="Krasevec N."/>
            <person name="Kubicek C.P."/>
            <person name="Liu B."/>
            <person name="Maccabe A."/>
            <person name="Meyer V."/>
            <person name="Mirabito P."/>
            <person name="Miskei M."/>
            <person name="Mos M."/>
            <person name="Mullins J."/>
            <person name="Nelson D.R."/>
            <person name="Nielsen J."/>
            <person name="Oakley B.R."/>
            <person name="Osmani S.A."/>
            <person name="Pakula T."/>
            <person name="Paszewski A."/>
            <person name="Paulsen I."/>
            <person name="Pilsyk S."/>
            <person name="Pocsi I."/>
            <person name="Punt P.J."/>
            <person name="Ram A.F."/>
            <person name="Ren Q."/>
            <person name="Robellet X."/>
            <person name="Robson G."/>
            <person name="Seiboth B."/>
            <person name="van Solingen P."/>
            <person name="Specht T."/>
            <person name="Sun J."/>
            <person name="Taheri-Talesh N."/>
            <person name="Takeshita N."/>
            <person name="Ussery D."/>
            <person name="vanKuyk P.A."/>
            <person name="Visser H."/>
            <person name="van de Vondervoort P.J."/>
            <person name="de Vries R.P."/>
            <person name="Walton J."/>
            <person name="Xiang X."/>
            <person name="Xiong Y."/>
            <person name="Zeng A.P."/>
            <person name="Brandt B.W."/>
            <person name="Cornell M.J."/>
            <person name="van den Hondel C.A."/>
            <person name="Visser J."/>
            <person name="Oliver S.G."/>
            <person name="Turner G."/>
        </authorList>
    </citation>
    <scope>GENOME REANNOTATION</scope>
    <source>
        <strain evidence="11">FGSC A4 / ATCC 38163 / CBS 112.46 / NRRL 194 / M139</strain>
    </source>
</reference>
<dbReference type="GO" id="GO:0038202">
    <property type="term" value="P:TORC1 signaling"/>
    <property type="evidence" value="ECO:0000318"/>
    <property type="project" value="GO_Central"/>
</dbReference>
<dbReference type="OMA" id="DEDNPCR"/>
<feature type="region of interest" description="Disordered" evidence="7">
    <location>
        <begin position="32"/>
        <end position="132"/>
    </location>
</feature>
<evidence type="ECO:0000259" key="9">
    <source>
        <dbReference type="PROSITE" id="PS51285"/>
    </source>
</evidence>
<dbReference type="eggNOG" id="KOG0598">
    <property type="taxonomic scope" value="Eukaryota"/>
</dbReference>
<keyword evidence="6" id="KW-0067">ATP-binding</keyword>
<dbReference type="InterPro" id="IPR000719">
    <property type="entry name" value="Prot_kinase_dom"/>
</dbReference>
<dbReference type="GO" id="GO:0004674">
    <property type="term" value="F:protein serine/threonine kinase activity"/>
    <property type="evidence" value="ECO:0000318"/>
    <property type="project" value="GO_Central"/>
</dbReference>
<evidence type="ECO:0000259" key="8">
    <source>
        <dbReference type="PROSITE" id="PS50011"/>
    </source>
</evidence>
<organism evidence="10 11">
    <name type="scientific">Emericella nidulans (strain FGSC A4 / ATCC 38163 / CBS 112.46 / NRRL 194 / M139)</name>
    <name type="common">Aspergillus nidulans</name>
    <dbReference type="NCBI Taxonomy" id="227321"/>
    <lineage>
        <taxon>Eukaryota</taxon>
        <taxon>Fungi</taxon>
        <taxon>Dikarya</taxon>
        <taxon>Ascomycota</taxon>
        <taxon>Pezizomycotina</taxon>
        <taxon>Eurotiomycetes</taxon>
        <taxon>Eurotiomycetidae</taxon>
        <taxon>Eurotiales</taxon>
        <taxon>Aspergillaceae</taxon>
        <taxon>Aspergillus</taxon>
        <taxon>Aspergillus subgen. Nidulantes</taxon>
    </lineage>
</organism>
<keyword evidence="1 10" id="KW-0723">Serine/threonine-protein kinase</keyword>
<dbReference type="STRING" id="227321.Q5B3A0"/>
<evidence type="ECO:0000313" key="11">
    <source>
        <dbReference type="Proteomes" id="UP000000560"/>
    </source>
</evidence>
<gene>
    <name evidence="10" type="ORF">ANIA_04980</name>
</gene>
<dbReference type="InterPro" id="IPR000961">
    <property type="entry name" value="AGC-kinase_C"/>
</dbReference>
<dbReference type="CDD" id="cd05123">
    <property type="entry name" value="STKc_AGC"/>
    <property type="match status" value="1"/>
</dbReference>
<dbReference type="PROSITE" id="PS50011">
    <property type="entry name" value="PROTEIN_KINASE_DOM"/>
    <property type="match status" value="1"/>
</dbReference>
<dbReference type="GO" id="GO:0004711">
    <property type="term" value="F:ribosomal protein S6 kinase activity"/>
    <property type="evidence" value="ECO:0007669"/>
    <property type="project" value="EnsemblFungi"/>
</dbReference>
<dbReference type="FunFam" id="3.30.200.20:FF:000222">
    <property type="entry name" value="Serine/threonine-protein kinase psk1"/>
    <property type="match status" value="1"/>
</dbReference>
<reference evidence="11" key="1">
    <citation type="journal article" date="2005" name="Nature">
        <title>Sequencing of Aspergillus nidulans and comparative analysis with A. fumigatus and A. oryzae.</title>
        <authorList>
            <person name="Galagan J.E."/>
            <person name="Calvo S.E."/>
            <person name="Cuomo C."/>
            <person name="Ma L.J."/>
            <person name="Wortman J.R."/>
            <person name="Batzoglou S."/>
            <person name="Lee S.I."/>
            <person name="Basturkmen M."/>
            <person name="Spevak C.C."/>
            <person name="Clutterbuck J."/>
            <person name="Kapitonov V."/>
            <person name="Jurka J."/>
            <person name="Scazzocchio C."/>
            <person name="Farman M."/>
            <person name="Butler J."/>
            <person name="Purcell S."/>
            <person name="Harris S."/>
            <person name="Braus G.H."/>
            <person name="Draht O."/>
            <person name="Busch S."/>
            <person name="D'Enfert C."/>
            <person name="Bouchier C."/>
            <person name="Goldman G.H."/>
            <person name="Bell-Pedersen D."/>
            <person name="Griffiths-Jones S."/>
            <person name="Doonan J.H."/>
            <person name="Yu J."/>
            <person name="Vienken K."/>
            <person name="Pain A."/>
            <person name="Freitag M."/>
            <person name="Selker E.U."/>
            <person name="Archer D.B."/>
            <person name="Penalva M.A."/>
            <person name="Oakley B.R."/>
            <person name="Momany M."/>
            <person name="Tanaka T."/>
            <person name="Kumagai T."/>
            <person name="Asai K."/>
            <person name="Machida M."/>
            <person name="Nierman W.C."/>
            <person name="Denning D.W."/>
            <person name="Caddick M."/>
            <person name="Hynes M."/>
            <person name="Paoletti M."/>
            <person name="Fischer R."/>
            <person name="Miller B."/>
            <person name="Dyer P."/>
            <person name="Sachs M.S."/>
            <person name="Osmani S.A."/>
            <person name="Birren B.W."/>
        </authorList>
    </citation>
    <scope>NUCLEOTIDE SEQUENCE [LARGE SCALE GENOMIC DNA]</scope>
    <source>
        <strain evidence="11">FGSC A4 / ATCC 38163 / CBS 112.46 / NRRL 194 / M139</strain>
    </source>
</reference>
<evidence type="ECO:0000256" key="4">
    <source>
        <dbReference type="ARBA" id="ARBA00022741"/>
    </source>
</evidence>
<feature type="domain" description="AGC-kinase C-terminal" evidence="9">
    <location>
        <begin position="491"/>
        <end position="594"/>
    </location>
</feature>
<evidence type="ECO:0000256" key="6">
    <source>
        <dbReference type="ARBA" id="ARBA00022840"/>
    </source>
</evidence>
<feature type="region of interest" description="Disordered" evidence="7">
    <location>
        <begin position="149"/>
        <end position="175"/>
    </location>
</feature>
<dbReference type="InParanoid" id="Q5B3A0"/>
<dbReference type="HOGENOM" id="CLU_000288_63_37_1"/>